<keyword evidence="4" id="KW-1185">Reference proteome</keyword>
<sequence>MGNINQELERLQLISDFLKGKFSVKQLEHFKKRLENDPVLAEELQKHKKLIELLKKKQERDIAFLLDTKKDVDYMKQERIYRRNQLRQELEKIKDQKTEQQENWERKVAQSNQPSIYKMAAVFSLAIAIGGGVFFVATQLIDSQKERALQAEVSVPMLVEVETNPNDVLDKTIDNSLFQNEEKQVVAQNENIEAVEIKNKNPQQSISKKQNLLAYQPIEEYENRLNQTTRSSINLKSPISVVENYTQNLIFEWSGISEEEIYLEIINSQKEIITYENLESPFVFDQQLEKGIYYWILQTDSEVIKRGKFLVK</sequence>
<dbReference type="RefSeq" id="WP_014797359.1">
    <property type="nucleotide sequence ID" value="NC_018018.1"/>
</dbReference>
<name>I4AIW7_BERLS</name>
<evidence type="ECO:0000313" key="3">
    <source>
        <dbReference type="EMBL" id="AFM03902.1"/>
    </source>
</evidence>
<evidence type="ECO:0000256" key="1">
    <source>
        <dbReference type="SAM" id="Coils"/>
    </source>
</evidence>
<keyword evidence="1" id="KW-0175">Coiled coil</keyword>
<accession>I4AIW7</accession>
<dbReference type="HOGENOM" id="CLU_890682_0_0_10"/>
<evidence type="ECO:0000256" key="2">
    <source>
        <dbReference type="SAM" id="Phobius"/>
    </source>
</evidence>
<evidence type="ECO:0000313" key="4">
    <source>
        <dbReference type="Proteomes" id="UP000006054"/>
    </source>
</evidence>
<keyword evidence="2" id="KW-0472">Membrane</keyword>
<feature type="coiled-coil region" evidence="1">
    <location>
        <begin position="40"/>
        <end position="107"/>
    </location>
</feature>
<dbReference type="KEGG" id="fli:Fleli_1477"/>
<feature type="transmembrane region" description="Helical" evidence="2">
    <location>
        <begin position="116"/>
        <end position="137"/>
    </location>
</feature>
<organism evidence="3 4">
    <name type="scientific">Bernardetia litoralis (strain ATCC 23117 / DSM 6794 / NBRC 15988 / NCIMB 1366 / Fx l1 / Sio-4)</name>
    <name type="common">Flexibacter litoralis</name>
    <dbReference type="NCBI Taxonomy" id="880071"/>
    <lineage>
        <taxon>Bacteria</taxon>
        <taxon>Pseudomonadati</taxon>
        <taxon>Bacteroidota</taxon>
        <taxon>Cytophagia</taxon>
        <taxon>Cytophagales</taxon>
        <taxon>Bernardetiaceae</taxon>
        <taxon>Bernardetia</taxon>
    </lineage>
</organism>
<reference evidence="4" key="1">
    <citation type="submission" date="2012-06" db="EMBL/GenBank/DDBJ databases">
        <title>The complete genome of Flexibacter litoralis DSM 6794.</title>
        <authorList>
            <person name="Lucas S."/>
            <person name="Copeland A."/>
            <person name="Lapidus A."/>
            <person name="Glavina del Rio T."/>
            <person name="Dalin E."/>
            <person name="Tice H."/>
            <person name="Bruce D."/>
            <person name="Goodwin L."/>
            <person name="Pitluck S."/>
            <person name="Peters L."/>
            <person name="Ovchinnikova G."/>
            <person name="Lu M."/>
            <person name="Kyrpides N."/>
            <person name="Mavromatis K."/>
            <person name="Ivanova N."/>
            <person name="Brettin T."/>
            <person name="Detter J.C."/>
            <person name="Han C."/>
            <person name="Larimer F."/>
            <person name="Land M."/>
            <person name="Hauser L."/>
            <person name="Markowitz V."/>
            <person name="Cheng J.-F."/>
            <person name="Hugenholtz P."/>
            <person name="Woyke T."/>
            <person name="Wu D."/>
            <person name="Spring S."/>
            <person name="Lang E."/>
            <person name="Kopitz M."/>
            <person name="Brambilla E."/>
            <person name="Klenk H.-P."/>
            <person name="Eisen J.A."/>
        </authorList>
    </citation>
    <scope>NUCLEOTIDE SEQUENCE [LARGE SCALE GENOMIC DNA]</scope>
    <source>
        <strain evidence="4">ATCC 23117 / DSM 6794 / NBRC 15988 / NCIMB 1366 / Sio-4</strain>
    </source>
</reference>
<dbReference type="EMBL" id="CP003345">
    <property type="protein sequence ID" value="AFM03902.1"/>
    <property type="molecule type" value="Genomic_DNA"/>
</dbReference>
<proteinExistence type="predicted"/>
<dbReference type="AlphaFoldDB" id="I4AIW7"/>
<gene>
    <name evidence="3" type="ordered locus">Fleli_1477</name>
</gene>
<protein>
    <submittedName>
        <fullName evidence="3">Uncharacterized protein</fullName>
    </submittedName>
</protein>
<keyword evidence="2" id="KW-1133">Transmembrane helix</keyword>
<dbReference type="Proteomes" id="UP000006054">
    <property type="component" value="Chromosome"/>
</dbReference>
<keyword evidence="2" id="KW-0812">Transmembrane</keyword>
<dbReference type="OrthoDB" id="1122400at2"/>